<dbReference type="AlphaFoldDB" id="A0A7G3G7S4"/>
<evidence type="ECO:0000313" key="2">
    <source>
        <dbReference type="EMBL" id="QBC43083.1"/>
    </source>
</evidence>
<evidence type="ECO:0000313" key="3">
    <source>
        <dbReference type="Proteomes" id="UP000515917"/>
    </source>
</evidence>
<name>A0A7G3G7S4_9NEIS</name>
<organism evidence="2 3">
    <name type="scientific">Iodobacter fluviatilis</name>
    <dbReference type="NCBI Taxonomy" id="537"/>
    <lineage>
        <taxon>Bacteria</taxon>
        <taxon>Pseudomonadati</taxon>
        <taxon>Pseudomonadota</taxon>
        <taxon>Betaproteobacteria</taxon>
        <taxon>Neisseriales</taxon>
        <taxon>Chitinibacteraceae</taxon>
        <taxon>Iodobacter</taxon>
    </lineage>
</organism>
<dbReference type="RefSeq" id="WP_130105690.1">
    <property type="nucleotide sequence ID" value="NZ_CP025781.1"/>
</dbReference>
<feature type="domain" description="N-acetyltransferase" evidence="1">
    <location>
        <begin position="2"/>
        <end position="167"/>
    </location>
</feature>
<gene>
    <name evidence="2" type="ORF">C1H71_05645</name>
</gene>
<dbReference type="InterPro" id="IPR016181">
    <property type="entry name" value="Acyl_CoA_acyltransferase"/>
</dbReference>
<reference evidence="2 3" key="1">
    <citation type="submission" date="2018-01" db="EMBL/GenBank/DDBJ databases">
        <title>Genome sequence of Iodobacter sp. strain PCH194 isolated from Indian Trans-Himalaya.</title>
        <authorList>
            <person name="Kumar V."/>
            <person name="Thakur V."/>
            <person name="Kumar S."/>
            <person name="Singh D."/>
        </authorList>
    </citation>
    <scope>NUCLEOTIDE SEQUENCE [LARGE SCALE GENOMIC DNA]</scope>
    <source>
        <strain evidence="2 3">PCH194</strain>
    </source>
</reference>
<dbReference type="Gene3D" id="3.40.630.30">
    <property type="match status" value="1"/>
</dbReference>
<dbReference type="InterPro" id="IPR000182">
    <property type="entry name" value="GNAT_dom"/>
</dbReference>
<dbReference type="GO" id="GO:0016747">
    <property type="term" value="F:acyltransferase activity, transferring groups other than amino-acyl groups"/>
    <property type="evidence" value="ECO:0007669"/>
    <property type="project" value="InterPro"/>
</dbReference>
<dbReference type="InterPro" id="IPR051531">
    <property type="entry name" value="N-acetyltransferase"/>
</dbReference>
<dbReference type="PANTHER" id="PTHR43792:SF1">
    <property type="entry name" value="N-ACETYLTRANSFERASE DOMAIN-CONTAINING PROTEIN"/>
    <property type="match status" value="1"/>
</dbReference>
<dbReference type="PANTHER" id="PTHR43792">
    <property type="entry name" value="GNAT FAMILY, PUTATIVE (AFU_ORTHOLOGUE AFUA_3G00765)-RELATED-RELATED"/>
    <property type="match status" value="1"/>
</dbReference>
<dbReference type="PROSITE" id="PS51186">
    <property type="entry name" value="GNAT"/>
    <property type="match status" value="1"/>
</dbReference>
<protein>
    <recommendedName>
        <fullName evidence="1">N-acetyltransferase domain-containing protein</fullName>
    </recommendedName>
</protein>
<accession>A0A7G3G7S4</accession>
<dbReference type="Proteomes" id="UP000515917">
    <property type="component" value="Chromosome"/>
</dbReference>
<proteinExistence type="predicted"/>
<dbReference type="Pfam" id="PF13302">
    <property type="entry name" value="Acetyltransf_3"/>
    <property type="match status" value="1"/>
</dbReference>
<dbReference type="SUPFAM" id="SSF55729">
    <property type="entry name" value="Acyl-CoA N-acyltransferases (Nat)"/>
    <property type="match status" value="1"/>
</dbReference>
<dbReference type="KEGG" id="ifl:C1H71_05645"/>
<evidence type="ECO:0000259" key="1">
    <source>
        <dbReference type="PROSITE" id="PS51186"/>
    </source>
</evidence>
<dbReference type="EMBL" id="CP025781">
    <property type="protein sequence ID" value="QBC43083.1"/>
    <property type="molecule type" value="Genomic_DNA"/>
</dbReference>
<keyword evidence="3" id="KW-1185">Reference proteome</keyword>
<sequence length="169" mass="18870">MPTIEPRQPHHAAELFLIMSDPLLYEYVDIAHRPATADALRERIERNASGKSPDGSQDWLGWVIKNELGHIVGYLTATIHQDGDAHIAYGIGSPFWGKGYARHAAEQLITHLSQNDSVQRFCIIAERANTRSVLLAKALGFVEEASDIERQKNELSQSEILLHRHGGLD</sequence>